<proteinExistence type="predicted"/>
<protein>
    <submittedName>
        <fullName evidence="1">Peroxiredoxin</fullName>
    </submittedName>
</protein>
<dbReference type="OrthoDB" id="9804010at2"/>
<dbReference type="InterPro" id="IPR003718">
    <property type="entry name" value="OsmC/Ohr_fam"/>
</dbReference>
<comment type="caution">
    <text evidence="1">The sequence shown here is derived from an EMBL/GenBank/DDBJ whole genome shotgun (WGS) entry which is preliminary data.</text>
</comment>
<dbReference type="InterPro" id="IPR036102">
    <property type="entry name" value="OsmC/Ohrsf"/>
</dbReference>
<sequence length="139" mass="15497">MEVNVVWKENMQFLGTSANGHTTLMDAGVYAGGDGQGPSPMELILQAVAGCTGIDIVQTIKKMRMDIAKFEIKVMGTRAEEHPRRFTDITIVYNFEGESLDPKKLKRAIDLSMDKYCSVSKSLNADIRYDYTINGEIIK</sequence>
<evidence type="ECO:0000313" key="2">
    <source>
        <dbReference type="Proteomes" id="UP000094296"/>
    </source>
</evidence>
<keyword evidence="2" id="KW-1185">Reference proteome</keyword>
<dbReference type="Pfam" id="PF02566">
    <property type="entry name" value="OsmC"/>
    <property type="match status" value="1"/>
</dbReference>
<dbReference type="STRING" id="766136.BHF68_12540"/>
<dbReference type="Gene3D" id="2.20.25.10">
    <property type="match status" value="1"/>
</dbReference>
<dbReference type="AlphaFoldDB" id="A0A1E5G476"/>
<organism evidence="1 2">
    <name type="scientific">Desulfuribacillus alkaliarsenatis</name>
    <dbReference type="NCBI Taxonomy" id="766136"/>
    <lineage>
        <taxon>Bacteria</taxon>
        <taxon>Bacillati</taxon>
        <taxon>Bacillota</taxon>
        <taxon>Desulfuribacillia</taxon>
        <taxon>Desulfuribacillales</taxon>
        <taxon>Desulfuribacillaceae</taxon>
        <taxon>Desulfuribacillus</taxon>
    </lineage>
</organism>
<dbReference type="PANTHER" id="PTHR34352:SF1">
    <property type="entry name" value="PROTEIN YHFA"/>
    <property type="match status" value="1"/>
</dbReference>
<dbReference type="Proteomes" id="UP000094296">
    <property type="component" value="Unassembled WGS sequence"/>
</dbReference>
<dbReference type="SUPFAM" id="SSF82784">
    <property type="entry name" value="OsmC-like"/>
    <property type="match status" value="1"/>
</dbReference>
<dbReference type="RefSeq" id="WP_069642292.1">
    <property type="nucleotide sequence ID" value="NZ_MIJE01000002.1"/>
</dbReference>
<name>A0A1E5G476_9FIRM</name>
<dbReference type="PANTHER" id="PTHR34352">
    <property type="entry name" value="PROTEIN YHFA"/>
    <property type="match status" value="1"/>
</dbReference>
<dbReference type="Gene3D" id="3.30.300.20">
    <property type="match status" value="1"/>
</dbReference>
<gene>
    <name evidence="1" type="ORF">BHF68_12540</name>
</gene>
<reference evidence="1 2" key="1">
    <citation type="submission" date="2016-09" db="EMBL/GenBank/DDBJ databases">
        <title>Draft genome sequence for the type strain of Desulfuribacillus alkaliarsenatis AHT28, an obligately anaerobic, sulfidogenic bacterium isolated from Russian soda lake sediments.</title>
        <authorList>
            <person name="Abin C.A."/>
            <person name="Hollibaugh J.T."/>
        </authorList>
    </citation>
    <scope>NUCLEOTIDE SEQUENCE [LARGE SCALE GENOMIC DNA]</scope>
    <source>
        <strain evidence="1 2">AHT28</strain>
    </source>
</reference>
<accession>A0A1E5G476</accession>
<dbReference type="EMBL" id="MIJE01000002">
    <property type="protein sequence ID" value="OEF97895.1"/>
    <property type="molecule type" value="Genomic_DNA"/>
</dbReference>
<evidence type="ECO:0000313" key="1">
    <source>
        <dbReference type="EMBL" id="OEF97895.1"/>
    </source>
</evidence>
<dbReference type="InterPro" id="IPR015946">
    <property type="entry name" value="KH_dom-like_a/b"/>
</dbReference>